<evidence type="ECO:0000313" key="2">
    <source>
        <dbReference type="EMBL" id="QNK03471.1"/>
    </source>
</evidence>
<name>A0A7G8Q9L3_9GAMM</name>
<dbReference type="RefSeq" id="WP_187058937.1">
    <property type="nucleotide sequence ID" value="NZ_CP060412.1"/>
</dbReference>
<dbReference type="Proteomes" id="UP000515873">
    <property type="component" value="Chromosome"/>
</dbReference>
<dbReference type="AlphaFoldDB" id="A0A7G8Q9L3"/>
<dbReference type="KEGG" id="dtl:H8F01_10340"/>
<evidence type="ECO:0008006" key="4">
    <source>
        <dbReference type="Google" id="ProtNLM"/>
    </source>
</evidence>
<accession>A0A7G8Q9L3</accession>
<gene>
    <name evidence="2" type="ORF">H8F01_10340</name>
</gene>
<evidence type="ECO:0000256" key="1">
    <source>
        <dbReference type="SAM" id="MobiDB-lite"/>
    </source>
</evidence>
<protein>
    <recommendedName>
        <fullName evidence="4">DNA-binding protein</fullName>
    </recommendedName>
</protein>
<proteinExistence type="predicted"/>
<feature type="region of interest" description="Disordered" evidence="1">
    <location>
        <begin position="66"/>
        <end position="85"/>
    </location>
</feature>
<dbReference type="EMBL" id="CP060412">
    <property type="protein sequence ID" value="QNK03471.1"/>
    <property type="molecule type" value="Genomic_DNA"/>
</dbReference>
<sequence length="85" mass="9171">MLVKSHGFILSAGATAKVMGFGSTDALRFARAAGRLPIQMFLVEGRRGWFASAEDVATWLDKTTVASRKNSPKKAKNTKQKATAD</sequence>
<reference evidence="2 3" key="1">
    <citation type="submission" date="2020-08" db="EMBL/GenBank/DDBJ databases">
        <title>Dyella sp. G9 isolated from forest soil.</title>
        <authorList>
            <person name="Fu J."/>
            <person name="Qiu L."/>
        </authorList>
    </citation>
    <scope>NUCLEOTIDE SEQUENCE [LARGE SCALE GENOMIC DNA]</scope>
    <source>
        <strain evidence="2 3">G9</strain>
    </source>
</reference>
<evidence type="ECO:0000313" key="3">
    <source>
        <dbReference type="Proteomes" id="UP000515873"/>
    </source>
</evidence>
<feature type="compositionally biased region" description="Basic residues" evidence="1">
    <location>
        <begin position="70"/>
        <end position="79"/>
    </location>
</feature>
<keyword evidence="3" id="KW-1185">Reference proteome</keyword>
<organism evidence="2 3">
    <name type="scientific">Dyella telluris</name>
    <dbReference type="NCBI Taxonomy" id="2763498"/>
    <lineage>
        <taxon>Bacteria</taxon>
        <taxon>Pseudomonadati</taxon>
        <taxon>Pseudomonadota</taxon>
        <taxon>Gammaproteobacteria</taxon>
        <taxon>Lysobacterales</taxon>
        <taxon>Rhodanobacteraceae</taxon>
        <taxon>Dyella</taxon>
    </lineage>
</organism>